<dbReference type="EMBL" id="LR797106">
    <property type="protein sequence ID" value="CAB4187247.1"/>
    <property type="molecule type" value="Genomic_DNA"/>
</dbReference>
<gene>
    <name evidence="4" type="ORF">UFOVP1161_26</name>
    <name evidence="2" type="ORF">UFOVP501_26</name>
    <name evidence="3" type="ORF">UFOVP762_25</name>
</gene>
<dbReference type="EMBL" id="LR796469">
    <property type="protein sequence ID" value="CAB4146459.1"/>
    <property type="molecule type" value="Genomic_DNA"/>
</dbReference>
<keyword evidence="1" id="KW-1133">Transmembrane helix</keyword>
<accession>A0A6J5NV19</accession>
<feature type="transmembrane region" description="Helical" evidence="1">
    <location>
        <begin position="7"/>
        <end position="27"/>
    </location>
</feature>
<protein>
    <submittedName>
        <fullName evidence="3">Uncharacterized protein</fullName>
    </submittedName>
</protein>
<sequence length="91" mass="10046">MSDEIKFLATALDYSWVAVLGLVGIVYKSNSQRLDEVAKTAAAALTRKEFEAYAESTKCSRKSMRDSVTVLNEGQSKLLEAVSRIEGKLEK</sequence>
<proteinExistence type="predicted"/>
<evidence type="ECO:0000313" key="4">
    <source>
        <dbReference type="EMBL" id="CAB4187247.1"/>
    </source>
</evidence>
<evidence type="ECO:0000313" key="2">
    <source>
        <dbReference type="EMBL" id="CAB4146459.1"/>
    </source>
</evidence>
<keyword evidence="1" id="KW-0472">Membrane</keyword>
<dbReference type="EMBL" id="LR796717">
    <property type="protein sequence ID" value="CAB4160988.1"/>
    <property type="molecule type" value="Genomic_DNA"/>
</dbReference>
<evidence type="ECO:0000313" key="3">
    <source>
        <dbReference type="EMBL" id="CAB4160988.1"/>
    </source>
</evidence>
<keyword evidence="1" id="KW-0812">Transmembrane</keyword>
<evidence type="ECO:0000256" key="1">
    <source>
        <dbReference type="SAM" id="Phobius"/>
    </source>
</evidence>
<organism evidence="3">
    <name type="scientific">uncultured Caudovirales phage</name>
    <dbReference type="NCBI Taxonomy" id="2100421"/>
    <lineage>
        <taxon>Viruses</taxon>
        <taxon>Duplodnaviria</taxon>
        <taxon>Heunggongvirae</taxon>
        <taxon>Uroviricota</taxon>
        <taxon>Caudoviricetes</taxon>
        <taxon>Peduoviridae</taxon>
        <taxon>Maltschvirus</taxon>
        <taxon>Maltschvirus maltsch</taxon>
    </lineage>
</organism>
<name>A0A6J5NV19_9CAUD</name>
<reference evidence="3" key="1">
    <citation type="submission" date="2020-04" db="EMBL/GenBank/DDBJ databases">
        <authorList>
            <person name="Chiriac C."/>
            <person name="Salcher M."/>
            <person name="Ghai R."/>
            <person name="Kavagutti S V."/>
        </authorList>
    </citation>
    <scope>NUCLEOTIDE SEQUENCE</scope>
</reference>